<gene>
    <name evidence="1" type="ORF">GCM10023350_12510</name>
</gene>
<evidence type="ECO:0000313" key="2">
    <source>
        <dbReference type="Proteomes" id="UP001499882"/>
    </source>
</evidence>
<sequence length="116" mass="12194">MNVQPGGSPLRFRLTLTGLVVALVAAPIAAINFFDLDARTPFTIAQDALYDRYDLVFVDEHGNPLPEGSGDATVSQFSLESGATTEGVAFGLHGQIVSCTVHAPSDDPQDVTATCD</sequence>
<reference evidence="2" key="1">
    <citation type="journal article" date="2019" name="Int. J. Syst. Evol. Microbiol.">
        <title>The Global Catalogue of Microorganisms (GCM) 10K type strain sequencing project: providing services to taxonomists for standard genome sequencing and annotation.</title>
        <authorList>
            <consortium name="The Broad Institute Genomics Platform"/>
            <consortium name="The Broad Institute Genome Sequencing Center for Infectious Disease"/>
            <person name="Wu L."/>
            <person name="Ma J."/>
        </authorList>
    </citation>
    <scope>NUCLEOTIDE SEQUENCE [LARGE SCALE GENOMIC DNA]</scope>
    <source>
        <strain evidence="2">JCM 18532</strain>
    </source>
</reference>
<organism evidence="1 2">
    <name type="scientific">Nocardioides endophyticus</name>
    <dbReference type="NCBI Taxonomy" id="1353775"/>
    <lineage>
        <taxon>Bacteria</taxon>
        <taxon>Bacillati</taxon>
        <taxon>Actinomycetota</taxon>
        <taxon>Actinomycetes</taxon>
        <taxon>Propionibacteriales</taxon>
        <taxon>Nocardioidaceae</taxon>
        <taxon>Nocardioides</taxon>
    </lineage>
</organism>
<name>A0ABP8YJ88_9ACTN</name>
<keyword evidence="2" id="KW-1185">Reference proteome</keyword>
<accession>A0ABP8YJ88</accession>
<dbReference type="Proteomes" id="UP001499882">
    <property type="component" value="Unassembled WGS sequence"/>
</dbReference>
<dbReference type="RefSeq" id="WP_345525836.1">
    <property type="nucleotide sequence ID" value="NZ_BAABKN010000009.1"/>
</dbReference>
<protein>
    <submittedName>
        <fullName evidence="1">Uncharacterized protein</fullName>
    </submittedName>
</protein>
<comment type="caution">
    <text evidence="1">The sequence shown here is derived from an EMBL/GenBank/DDBJ whole genome shotgun (WGS) entry which is preliminary data.</text>
</comment>
<dbReference type="EMBL" id="BAABKN010000009">
    <property type="protein sequence ID" value="GAA4730734.1"/>
    <property type="molecule type" value="Genomic_DNA"/>
</dbReference>
<evidence type="ECO:0000313" key="1">
    <source>
        <dbReference type="EMBL" id="GAA4730734.1"/>
    </source>
</evidence>
<proteinExistence type="predicted"/>